<keyword evidence="6 9" id="KW-1133">Transmembrane helix</keyword>
<evidence type="ECO:0000256" key="6">
    <source>
        <dbReference type="ARBA" id="ARBA00022989"/>
    </source>
</evidence>
<dbReference type="GO" id="GO:0005524">
    <property type="term" value="F:ATP binding"/>
    <property type="evidence" value="ECO:0007669"/>
    <property type="project" value="UniProtKB-KW"/>
</dbReference>
<dbReference type="EMBL" id="VJMG01000075">
    <property type="protein sequence ID" value="TRL34364.1"/>
    <property type="molecule type" value="Genomic_DNA"/>
</dbReference>
<evidence type="ECO:0000259" key="10">
    <source>
        <dbReference type="PROSITE" id="PS50893"/>
    </source>
</evidence>
<evidence type="ECO:0000313" key="12">
    <source>
        <dbReference type="EMBL" id="TRL34364.1"/>
    </source>
</evidence>
<dbReference type="PROSITE" id="PS50929">
    <property type="entry name" value="ABC_TM1F"/>
    <property type="match status" value="1"/>
</dbReference>
<dbReference type="Gene3D" id="3.40.50.300">
    <property type="entry name" value="P-loop containing nucleotide triphosphate hydrolases"/>
    <property type="match status" value="1"/>
</dbReference>
<feature type="domain" description="ABC transmembrane type-1" evidence="11">
    <location>
        <begin position="20"/>
        <end position="302"/>
    </location>
</feature>
<dbReference type="GO" id="GO:0005886">
    <property type="term" value="C:plasma membrane"/>
    <property type="evidence" value="ECO:0007669"/>
    <property type="project" value="UniProtKB-SubCell"/>
</dbReference>
<dbReference type="InterPro" id="IPR003593">
    <property type="entry name" value="AAA+_ATPase"/>
</dbReference>
<dbReference type="SMART" id="SM00382">
    <property type="entry name" value="AAA"/>
    <property type="match status" value="1"/>
</dbReference>
<evidence type="ECO:0000256" key="9">
    <source>
        <dbReference type="SAM" id="Phobius"/>
    </source>
</evidence>
<dbReference type="InterPro" id="IPR017871">
    <property type="entry name" value="ABC_transporter-like_CS"/>
</dbReference>
<dbReference type="CDD" id="cd18549">
    <property type="entry name" value="ABC_6TM_YwjA_like"/>
    <property type="match status" value="1"/>
</dbReference>
<dbReference type="FunFam" id="3.40.50.300:FF:000218">
    <property type="entry name" value="Multidrug ABC transporter ATP-binding protein"/>
    <property type="match status" value="1"/>
</dbReference>
<comment type="function">
    <text evidence="8">Part of an ABC transporter complex. Transmembrane domains (TMD) form a pore in the inner membrane and the ATP-binding domain (NBD) is responsible for energy generation.</text>
</comment>
<evidence type="ECO:0000256" key="7">
    <source>
        <dbReference type="ARBA" id="ARBA00023136"/>
    </source>
</evidence>
<accession>A0A549SXL1</accession>
<comment type="subcellular location">
    <subcellularLocation>
        <location evidence="1">Cell membrane</location>
        <topology evidence="1">Multi-pass membrane protein</topology>
    </subcellularLocation>
</comment>
<gene>
    <name evidence="12" type="ORF">FNA46_21940</name>
</gene>
<sequence length="593" mass="65533">MPQILRRFAAYYRPHTRLFLLDFCCAVASGLLELAFPLAVTLFIDRLLPTGQFGMIALAAVGLLLIYLVNAGLQVIVTYWGHMLGINIETEMRRKAFDHLQTLSFGYFDNQRTGKLVARLTKDLEEIGEVAHHGPEDLFIAVMTLIGAFCIMLWVHMPLALMAAIIVPLTAFLTTHYGQKMTETWQALYGRVADFNTRIEANVGGIRVVQAFANEEHERRLFARDNSQYRTTKLQAYRYMAASMSLTYLSMRFVQVIIMLAGAWFVTQGSLSAGGFVGFLLLVNVFLRPIEKINSVIETYPKGIAGFQRYLNFLDQQPDIVDRPTARPIGRLDGDILYRQVGFRYGSGRSVLDGLNLTIRAGEMAAFVGPSGAGKTTLCSLLPRFYDVTAGAISIGGVDIRDMTLKSLRGNIGIVQQDVFLFAGSIRENIAYGRLDATEAEIREAARRARLEEVIDAMPQGLDTVIGERGVKLSGGQKQRLAIARIFLKNPPILILDEATSALDTETERAIQASLAELSVGRTTLVIAHRLATITRADRIFVVDRGRIVEEGSHAALITREGGLYRRLHQVQVEGMASLLEGTAAVPASQETA</sequence>
<dbReference type="PANTHER" id="PTHR43394:SF1">
    <property type="entry name" value="ATP-BINDING CASSETTE SUB-FAMILY B MEMBER 10, MITOCHONDRIAL"/>
    <property type="match status" value="1"/>
</dbReference>
<dbReference type="Proteomes" id="UP000316801">
    <property type="component" value="Unassembled WGS sequence"/>
</dbReference>
<dbReference type="InterPro" id="IPR036640">
    <property type="entry name" value="ABC1_TM_sf"/>
</dbReference>
<dbReference type="PROSITE" id="PS00211">
    <property type="entry name" value="ABC_TRANSPORTER_1"/>
    <property type="match status" value="1"/>
</dbReference>
<feature type="transmembrane region" description="Helical" evidence="9">
    <location>
        <begin position="20"/>
        <end position="44"/>
    </location>
</feature>
<keyword evidence="4" id="KW-0547">Nucleotide-binding</keyword>
<dbReference type="Gene3D" id="1.20.1560.10">
    <property type="entry name" value="ABC transporter type 1, transmembrane domain"/>
    <property type="match status" value="1"/>
</dbReference>
<reference evidence="12 13" key="1">
    <citation type="submission" date="2019-07" db="EMBL/GenBank/DDBJ databases">
        <title>Ln-dependent methylotrophs.</title>
        <authorList>
            <person name="Tani A."/>
        </authorList>
    </citation>
    <scope>NUCLEOTIDE SEQUENCE [LARGE SCALE GENOMIC DNA]</scope>
    <source>
        <strain evidence="12 13">SM12</strain>
    </source>
</reference>
<dbReference type="SUPFAM" id="SSF90123">
    <property type="entry name" value="ABC transporter transmembrane region"/>
    <property type="match status" value="1"/>
</dbReference>
<feature type="transmembrane region" description="Helical" evidence="9">
    <location>
        <begin position="138"/>
        <end position="155"/>
    </location>
</feature>
<evidence type="ECO:0000259" key="11">
    <source>
        <dbReference type="PROSITE" id="PS50929"/>
    </source>
</evidence>
<comment type="caution">
    <text evidence="12">The sequence shown here is derived from an EMBL/GenBank/DDBJ whole genome shotgun (WGS) entry which is preliminary data.</text>
</comment>
<dbReference type="Pfam" id="PF00664">
    <property type="entry name" value="ABC_membrane"/>
    <property type="match status" value="1"/>
</dbReference>
<evidence type="ECO:0000256" key="1">
    <source>
        <dbReference type="ARBA" id="ARBA00004651"/>
    </source>
</evidence>
<keyword evidence="3 9" id="KW-0812">Transmembrane</keyword>
<evidence type="ECO:0000256" key="2">
    <source>
        <dbReference type="ARBA" id="ARBA00005417"/>
    </source>
</evidence>
<dbReference type="InterPro" id="IPR027417">
    <property type="entry name" value="P-loop_NTPase"/>
</dbReference>
<proteinExistence type="inferred from homology"/>
<organism evidence="12 13">
    <name type="scientific">Rhizobium straminoryzae</name>
    <dbReference type="NCBI Taxonomy" id="1387186"/>
    <lineage>
        <taxon>Bacteria</taxon>
        <taxon>Pseudomonadati</taxon>
        <taxon>Pseudomonadota</taxon>
        <taxon>Alphaproteobacteria</taxon>
        <taxon>Hyphomicrobiales</taxon>
        <taxon>Rhizobiaceae</taxon>
        <taxon>Rhizobium/Agrobacterium group</taxon>
        <taxon>Rhizobium</taxon>
    </lineage>
</organism>
<evidence type="ECO:0000256" key="5">
    <source>
        <dbReference type="ARBA" id="ARBA00022840"/>
    </source>
</evidence>
<dbReference type="Pfam" id="PF00005">
    <property type="entry name" value="ABC_tran"/>
    <property type="match status" value="1"/>
</dbReference>
<dbReference type="GO" id="GO:0016887">
    <property type="term" value="F:ATP hydrolysis activity"/>
    <property type="evidence" value="ECO:0007669"/>
    <property type="project" value="InterPro"/>
</dbReference>
<feature type="domain" description="ABC transporter" evidence="10">
    <location>
        <begin position="336"/>
        <end position="570"/>
    </location>
</feature>
<protein>
    <submittedName>
        <fullName evidence="12">ABC transporter ATP-binding protein</fullName>
    </submittedName>
</protein>
<dbReference type="PROSITE" id="PS50893">
    <property type="entry name" value="ABC_TRANSPORTER_2"/>
    <property type="match status" value="1"/>
</dbReference>
<evidence type="ECO:0000256" key="8">
    <source>
        <dbReference type="ARBA" id="ARBA00024725"/>
    </source>
</evidence>
<comment type="similarity">
    <text evidence="2">Belongs to the ABC transporter superfamily.</text>
</comment>
<feature type="transmembrane region" description="Helical" evidence="9">
    <location>
        <begin position="56"/>
        <end position="80"/>
    </location>
</feature>
<dbReference type="InterPro" id="IPR039421">
    <property type="entry name" value="Type_1_exporter"/>
</dbReference>
<dbReference type="InterPro" id="IPR003439">
    <property type="entry name" value="ABC_transporter-like_ATP-bd"/>
</dbReference>
<dbReference type="AlphaFoldDB" id="A0A549SXL1"/>
<keyword evidence="7 9" id="KW-0472">Membrane</keyword>
<feature type="transmembrane region" description="Helical" evidence="9">
    <location>
        <begin position="239"/>
        <end position="265"/>
    </location>
</feature>
<name>A0A549SXL1_9HYPH</name>
<keyword evidence="5 12" id="KW-0067">ATP-binding</keyword>
<dbReference type="RefSeq" id="WP_143127351.1">
    <property type="nucleotide sequence ID" value="NZ_VJMG01000075.1"/>
</dbReference>
<evidence type="ECO:0000313" key="13">
    <source>
        <dbReference type="Proteomes" id="UP000316801"/>
    </source>
</evidence>
<feature type="transmembrane region" description="Helical" evidence="9">
    <location>
        <begin position="271"/>
        <end position="287"/>
    </location>
</feature>
<evidence type="ECO:0000256" key="4">
    <source>
        <dbReference type="ARBA" id="ARBA00022741"/>
    </source>
</evidence>
<dbReference type="GO" id="GO:0015421">
    <property type="term" value="F:ABC-type oligopeptide transporter activity"/>
    <property type="evidence" value="ECO:0007669"/>
    <property type="project" value="TreeGrafter"/>
</dbReference>
<dbReference type="PANTHER" id="PTHR43394">
    <property type="entry name" value="ATP-DEPENDENT PERMEASE MDL1, MITOCHONDRIAL"/>
    <property type="match status" value="1"/>
</dbReference>
<keyword evidence="13" id="KW-1185">Reference proteome</keyword>
<feature type="transmembrane region" description="Helical" evidence="9">
    <location>
        <begin position="161"/>
        <end position="178"/>
    </location>
</feature>
<evidence type="ECO:0000256" key="3">
    <source>
        <dbReference type="ARBA" id="ARBA00022692"/>
    </source>
</evidence>
<dbReference type="InterPro" id="IPR011527">
    <property type="entry name" value="ABC1_TM_dom"/>
</dbReference>
<dbReference type="SUPFAM" id="SSF52540">
    <property type="entry name" value="P-loop containing nucleoside triphosphate hydrolases"/>
    <property type="match status" value="1"/>
</dbReference>